<dbReference type="SUPFAM" id="SSF50685">
    <property type="entry name" value="Barwin-like endoglucanases"/>
    <property type="match status" value="1"/>
</dbReference>
<keyword evidence="2" id="KW-0732">Signal</keyword>
<dbReference type="InterPro" id="IPR044206">
    <property type="entry name" value="EGC1/2"/>
</dbReference>
<dbReference type="AlphaFoldDB" id="A0AAE0AL71"/>
<sequence length="179" mass="19978">MGTDMRILMMVGLVLCLTTVVHVGDAAQGDAVYFKPPYRPSTCFGNRDMGRLVTGVSEALWNDKKACGRKYILRCIGGDEPTLHPCYEGHRVVVIVVDFCQPPCYGIFNLSLNAFDVIANRDFGKVRVEYNREGVTEPSRSISSEMEGSAPLLDLEQEKEDKSEDCVRTKKMQRFNGGM</sequence>
<gene>
    <name evidence="4" type="ORF">Dsin_013872</name>
</gene>
<protein>
    <recommendedName>
        <fullName evidence="3">Expansin-like EG45 domain-containing protein</fullName>
    </recommendedName>
</protein>
<comment type="caution">
    <text evidence="4">The sequence shown here is derived from an EMBL/GenBank/DDBJ whole genome shotgun (WGS) entry which is preliminary data.</text>
</comment>
<dbReference type="PANTHER" id="PTHR47295:SF5">
    <property type="entry name" value="EG45-LIKE DOMAIN CONTAINING PROTEIN 2"/>
    <property type="match status" value="1"/>
</dbReference>
<dbReference type="CDD" id="cd22269">
    <property type="entry name" value="DPBB_EG45-like"/>
    <property type="match status" value="1"/>
</dbReference>
<organism evidence="4 5">
    <name type="scientific">Dipteronia sinensis</name>
    <dbReference type="NCBI Taxonomy" id="43782"/>
    <lineage>
        <taxon>Eukaryota</taxon>
        <taxon>Viridiplantae</taxon>
        <taxon>Streptophyta</taxon>
        <taxon>Embryophyta</taxon>
        <taxon>Tracheophyta</taxon>
        <taxon>Spermatophyta</taxon>
        <taxon>Magnoliopsida</taxon>
        <taxon>eudicotyledons</taxon>
        <taxon>Gunneridae</taxon>
        <taxon>Pentapetalae</taxon>
        <taxon>rosids</taxon>
        <taxon>malvids</taxon>
        <taxon>Sapindales</taxon>
        <taxon>Sapindaceae</taxon>
        <taxon>Hippocastanoideae</taxon>
        <taxon>Acereae</taxon>
        <taxon>Dipteronia</taxon>
    </lineage>
</organism>
<reference evidence="4" key="1">
    <citation type="journal article" date="2023" name="Plant J.">
        <title>Genome sequences and population genomics provide insights into the demographic history, inbreeding, and mutation load of two 'living fossil' tree species of Dipteronia.</title>
        <authorList>
            <person name="Feng Y."/>
            <person name="Comes H.P."/>
            <person name="Chen J."/>
            <person name="Zhu S."/>
            <person name="Lu R."/>
            <person name="Zhang X."/>
            <person name="Li P."/>
            <person name="Qiu J."/>
            <person name="Olsen K.M."/>
            <person name="Qiu Y."/>
        </authorList>
    </citation>
    <scope>NUCLEOTIDE SEQUENCE</scope>
    <source>
        <strain evidence="4">NBL</strain>
    </source>
</reference>
<dbReference type="InterPro" id="IPR007112">
    <property type="entry name" value="Expansin/allergen_DPBB_dom"/>
</dbReference>
<keyword evidence="5" id="KW-1185">Reference proteome</keyword>
<proteinExistence type="predicted"/>
<dbReference type="GO" id="GO:0009627">
    <property type="term" value="P:systemic acquired resistance"/>
    <property type="evidence" value="ECO:0007669"/>
    <property type="project" value="InterPro"/>
</dbReference>
<evidence type="ECO:0000259" key="3">
    <source>
        <dbReference type="PROSITE" id="PS50842"/>
    </source>
</evidence>
<dbReference type="PROSITE" id="PS50842">
    <property type="entry name" value="EXPANSIN_EG45"/>
    <property type="match status" value="1"/>
</dbReference>
<evidence type="ECO:0000256" key="2">
    <source>
        <dbReference type="SAM" id="SignalP"/>
    </source>
</evidence>
<dbReference type="PANTHER" id="PTHR47295">
    <property type="entry name" value="EG45-LIKE DOMAIN CONTAINING PROTEIN 1-RELATED"/>
    <property type="match status" value="1"/>
</dbReference>
<accession>A0AAE0AL71</accession>
<dbReference type="InterPro" id="IPR036908">
    <property type="entry name" value="RlpA-like_sf"/>
</dbReference>
<feature type="chain" id="PRO_5042001221" description="Expansin-like EG45 domain-containing protein" evidence="2">
    <location>
        <begin position="27"/>
        <end position="179"/>
    </location>
</feature>
<dbReference type="Pfam" id="PF03330">
    <property type="entry name" value="DPBB_1"/>
    <property type="match status" value="1"/>
</dbReference>
<dbReference type="Proteomes" id="UP001281410">
    <property type="component" value="Unassembled WGS sequence"/>
</dbReference>
<evidence type="ECO:0000256" key="1">
    <source>
        <dbReference type="SAM" id="MobiDB-lite"/>
    </source>
</evidence>
<dbReference type="Gene3D" id="2.40.40.10">
    <property type="entry name" value="RlpA-like domain"/>
    <property type="match status" value="1"/>
</dbReference>
<evidence type="ECO:0000313" key="5">
    <source>
        <dbReference type="Proteomes" id="UP001281410"/>
    </source>
</evidence>
<name>A0AAE0AL71_9ROSI</name>
<feature type="domain" description="Expansin-like EG45" evidence="3">
    <location>
        <begin position="23"/>
        <end position="132"/>
    </location>
</feature>
<dbReference type="InterPro" id="IPR009009">
    <property type="entry name" value="RlpA-like_DPBB"/>
</dbReference>
<evidence type="ECO:0000313" key="4">
    <source>
        <dbReference type="EMBL" id="KAK3219902.1"/>
    </source>
</evidence>
<feature type="region of interest" description="Disordered" evidence="1">
    <location>
        <begin position="137"/>
        <end position="163"/>
    </location>
</feature>
<dbReference type="GO" id="GO:0048046">
    <property type="term" value="C:apoplast"/>
    <property type="evidence" value="ECO:0007669"/>
    <property type="project" value="InterPro"/>
</dbReference>
<dbReference type="EMBL" id="JANJYJ010000004">
    <property type="protein sequence ID" value="KAK3219902.1"/>
    <property type="molecule type" value="Genomic_DNA"/>
</dbReference>
<feature type="signal peptide" evidence="2">
    <location>
        <begin position="1"/>
        <end position="26"/>
    </location>
</feature>